<evidence type="ECO:0000256" key="1">
    <source>
        <dbReference type="ARBA" id="ARBA00004651"/>
    </source>
</evidence>
<feature type="region of interest" description="Disordered" evidence="8">
    <location>
        <begin position="359"/>
        <end position="439"/>
    </location>
</feature>
<comment type="similarity">
    <text evidence="2">Belongs to the autoinducer-2 exporter (AI-2E) (TC 2.A.86) family.</text>
</comment>
<dbReference type="InterPro" id="IPR002549">
    <property type="entry name" value="AI-2E-like"/>
</dbReference>
<proteinExistence type="inferred from homology"/>
<evidence type="ECO:0000256" key="2">
    <source>
        <dbReference type="ARBA" id="ARBA00009773"/>
    </source>
</evidence>
<dbReference type="Proteomes" id="UP000008366">
    <property type="component" value="Unassembled WGS sequence"/>
</dbReference>
<keyword evidence="3" id="KW-0813">Transport</keyword>
<feature type="transmembrane region" description="Helical" evidence="9">
    <location>
        <begin position="207"/>
        <end position="229"/>
    </location>
</feature>
<evidence type="ECO:0000256" key="4">
    <source>
        <dbReference type="ARBA" id="ARBA00022475"/>
    </source>
</evidence>
<dbReference type="eggNOG" id="COG0628">
    <property type="taxonomic scope" value="Bacteria"/>
</dbReference>
<name>K6WU25_9MICO</name>
<keyword evidence="6 9" id="KW-1133">Transmembrane helix</keyword>
<dbReference type="Pfam" id="PF01594">
    <property type="entry name" value="AI-2E_transport"/>
    <property type="match status" value="1"/>
</dbReference>
<dbReference type="EMBL" id="BAHD01000064">
    <property type="protein sequence ID" value="GAB97316.1"/>
    <property type="molecule type" value="Genomic_DNA"/>
</dbReference>
<evidence type="ECO:0000313" key="10">
    <source>
        <dbReference type="EMBL" id="GAB97316.1"/>
    </source>
</evidence>
<feature type="transmembrane region" description="Helical" evidence="9">
    <location>
        <begin position="68"/>
        <end position="87"/>
    </location>
</feature>
<keyword evidence="4" id="KW-1003">Cell membrane</keyword>
<dbReference type="GO" id="GO:0055085">
    <property type="term" value="P:transmembrane transport"/>
    <property type="evidence" value="ECO:0007669"/>
    <property type="project" value="TreeGrafter"/>
</dbReference>
<feature type="transmembrane region" description="Helical" evidence="9">
    <location>
        <begin position="305"/>
        <end position="338"/>
    </location>
</feature>
<evidence type="ECO:0008006" key="12">
    <source>
        <dbReference type="Google" id="ProtNLM"/>
    </source>
</evidence>
<gene>
    <name evidence="10" type="ORF">KILIM_064_00090</name>
</gene>
<evidence type="ECO:0000256" key="3">
    <source>
        <dbReference type="ARBA" id="ARBA00022448"/>
    </source>
</evidence>
<dbReference type="GO" id="GO:0005886">
    <property type="term" value="C:plasma membrane"/>
    <property type="evidence" value="ECO:0007669"/>
    <property type="project" value="UniProtKB-SubCell"/>
</dbReference>
<dbReference type="PANTHER" id="PTHR21716">
    <property type="entry name" value="TRANSMEMBRANE PROTEIN"/>
    <property type="match status" value="1"/>
</dbReference>
<reference evidence="10 11" key="1">
    <citation type="submission" date="2012-08" db="EMBL/GenBank/DDBJ databases">
        <title>Whole genome shotgun sequence of Kineosphaera limosa NBRC 100340.</title>
        <authorList>
            <person name="Yoshida I."/>
            <person name="Isaki S."/>
            <person name="Hosoyama A."/>
            <person name="Tsuchikane K."/>
            <person name="Katsumata H."/>
            <person name="Ando Y."/>
            <person name="Ohji S."/>
            <person name="Hamada M."/>
            <person name="Tamura T."/>
            <person name="Yamazoe A."/>
            <person name="Yamazaki S."/>
            <person name="Fujita N."/>
        </authorList>
    </citation>
    <scope>NUCLEOTIDE SEQUENCE [LARGE SCALE GENOMIC DNA]</scope>
    <source>
        <strain evidence="10 11">NBRC 100340</strain>
    </source>
</reference>
<feature type="compositionally biased region" description="Basic and acidic residues" evidence="8">
    <location>
        <begin position="392"/>
        <end position="420"/>
    </location>
</feature>
<feature type="compositionally biased region" description="Polar residues" evidence="8">
    <location>
        <begin position="429"/>
        <end position="439"/>
    </location>
</feature>
<keyword evidence="5 9" id="KW-0812">Transmembrane</keyword>
<accession>K6WU25</accession>
<dbReference type="PANTHER" id="PTHR21716:SF53">
    <property type="entry name" value="PERMEASE PERM-RELATED"/>
    <property type="match status" value="1"/>
</dbReference>
<feature type="transmembrane region" description="Helical" evidence="9">
    <location>
        <begin position="12"/>
        <end position="29"/>
    </location>
</feature>
<organism evidence="10 11">
    <name type="scientific">Kineosphaera limosa NBRC 100340</name>
    <dbReference type="NCBI Taxonomy" id="1184609"/>
    <lineage>
        <taxon>Bacteria</taxon>
        <taxon>Bacillati</taxon>
        <taxon>Actinomycetota</taxon>
        <taxon>Actinomycetes</taxon>
        <taxon>Micrococcales</taxon>
        <taxon>Dermatophilaceae</taxon>
        <taxon>Kineosphaera</taxon>
    </lineage>
</organism>
<feature type="transmembrane region" description="Helical" evidence="9">
    <location>
        <begin position="35"/>
        <end position="56"/>
    </location>
</feature>
<evidence type="ECO:0000256" key="6">
    <source>
        <dbReference type="ARBA" id="ARBA00022989"/>
    </source>
</evidence>
<evidence type="ECO:0000256" key="7">
    <source>
        <dbReference type="ARBA" id="ARBA00023136"/>
    </source>
</evidence>
<evidence type="ECO:0000313" key="11">
    <source>
        <dbReference type="Proteomes" id="UP000008366"/>
    </source>
</evidence>
<protein>
    <recommendedName>
        <fullName evidence="12">AI-2E family transporter</fullName>
    </recommendedName>
</protein>
<feature type="transmembrane region" description="Helical" evidence="9">
    <location>
        <begin position="261"/>
        <end position="285"/>
    </location>
</feature>
<evidence type="ECO:0000256" key="9">
    <source>
        <dbReference type="SAM" id="Phobius"/>
    </source>
</evidence>
<feature type="transmembrane region" description="Helical" evidence="9">
    <location>
        <begin position="235"/>
        <end position="254"/>
    </location>
</feature>
<keyword evidence="7 9" id="KW-0472">Membrane</keyword>
<evidence type="ECO:0000256" key="5">
    <source>
        <dbReference type="ARBA" id="ARBA00022692"/>
    </source>
</evidence>
<feature type="transmembrane region" description="Helical" evidence="9">
    <location>
        <begin position="156"/>
        <end position="181"/>
    </location>
</feature>
<sequence>MPYSLRVAAGIGWRLIIVAVVGLGLLRILGMTKTVMIPVAVGVLLTALAMPAMVFLNHRLGLGRHLSAAITTLGSLGLVVGALTLAGNQLVTGFTDLSDQIAAGIQQIQEWLAEGPFAIGSDQINQAITAGQNWVQENASGLTSGALSAGSTATEVLVGAIIALICMFFFLAEGDSIWSFFVRMMPRHVQAPVHEAFRRGYVSLSSYVKTQVLVAFVDAFFISLGAWLLGLPLVIPLFLIIFFASAVPIVGAVVSGALAVVLALVVQGPLIALAMLAVVIGVQQLESHLLQPVLMGRAVSLHPLAVLLGVAAFSFLFGIVGALFAVPFLAVTNTVILYWTGHDKFPMLAHGYSAVSDSPKSLVAHDPDDPEPGSKGARRQRRRIGDISPITLREKAVVEDRKGRALAAERAEEEGERSADDPEQGADEASTNSGSHPLR</sequence>
<comment type="subcellular location">
    <subcellularLocation>
        <location evidence="1">Cell membrane</location>
        <topology evidence="1">Multi-pass membrane protein</topology>
    </subcellularLocation>
</comment>
<evidence type="ECO:0000256" key="8">
    <source>
        <dbReference type="SAM" id="MobiDB-lite"/>
    </source>
</evidence>
<keyword evidence="11" id="KW-1185">Reference proteome</keyword>
<dbReference type="AlphaFoldDB" id="K6WU25"/>
<comment type="caution">
    <text evidence="10">The sequence shown here is derived from an EMBL/GenBank/DDBJ whole genome shotgun (WGS) entry which is preliminary data.</text>
</comment>